<accession>T0F6J9</accession>
<evidence type="ECO:0000313" key="2">
    <source>
        <dbReference type="Proteomes" id="UP000015454"/>
    </source>
</evidence>
<name>T0F6J9_9LEPT</name>
<organism evidence="1 2">
    <name type="scientific">Leptospira broomii serovar Hurstbridge str. 5399</name>
    <dbReference type="NCBI Taxonomy" id="1049789"/>
    <lineage>
        <taxon>Bacteria</taxon>
        <taxon>Pseudomonadati</taxon>
        <taxon>Spirochaetota</taxon>
        <taxon>Spirochaetia</taxon>
        <taxon>Leptospirales</taxon>
        <taxon>Leptospiraceae</taxon>
        <taxon>Leptospira</taxon>
    </lineage>
</organism>
<keyword evidence="2" id="KW-1185">Reference proteome</keyword>
<dbReference type="AlphaFoldDB" id="T0F6J9"/>
<evidence type="ECO:0000313" key="1">
    <source>
        <dbReference type="EMBL" id="EQA46765.1"/>
    </source>
</evidence>
<dbReference type="Proteomes" id="UP000015454">
    <property type="component" value="Unassembled WGS sequence"/>
</dbReference>
<gene>
    <name evidence="1" type="ORF">LEP1GSC050_0637</name>
</gene>
<protein>
    <submittedName>
        <fullName evidence="1">Uncharacterized protein</fullName>
    </submittedName>
</protein>
<comment type="caution">
    <text evidence="1">The sequence shown here is derived from an EMBL/GenBank/DDBJ whole genome shotgun (WGS) entry which is preliminary data.</text>
</comment>
<sequence length="38" mass="4378">MFSAEESAKKIVFNISNCQFTGLRIENLPENSAFERKK</sequence>
<reference evidence="1" key="1">
    <citation type="submission" date="2013-05" db="EMBL/GenBank/DDBJ databases">
        <authorList>
            <person name="Harkins D.M."/>
            <person name="Durkin A.S."/>
            <person name="Brinkac L.M."/>
            <person name="Haft D.H."/>
            <person name="Selengut J.D."/>
            <person name="Sanka R."/>
            <person name="DePew J."/>
            <person name="Purushe J."/>
            <person name="Hartskeerl R.A."/>
            <person name="Ahmed A."/>
            <person name="van der Linden H."/>
            <person name="Goris M.G.A."/>
            <person name="Vinetz J.M."/>
            <person name="Sutton G.G."/>
            <person name="Nierman W.C."/>
            <person name="Fouts D.E."/>
        </authorList>
    </citation>
    <scope>NUCLEOTIDE SEQUENCE [LARGE SCALE GENOMIC DNA]</scope>
    <source>
        <strain evidence="1">5399</strain>
    </source>
</reference>
<dbReference type="EMBL" id="AHMO02000004">
    <property type="protein sequence ID" value="EQA46765.1"/>
    <property type="molecule type" value="Genomic_DNA"/>
</dbReference>
<proteinExistence type="predicted"/>